<evidence type="ECO:0000313" key="1">
    <source>
        <dbReference type="EMBL" id="TQV85787.1"/>
    </source>
</evidence>
<comment type="caution">
    <text evidence="1">The sequence shown here is derived from an EMBL/GenBank/DDBJ whole genome shotgun (WGS) entry which is preliminary data.</text>
</comment>
<sequence>MNIINPIATSSQALPQNTRARVEVLPASDNAPDPTQVRTNTSLRVIRVAEEGVEIAEFGGNGASGGGTGLVNASPLQQYESNQQLLQREQIASQVGIDLFA</sequence>
<evidence type="ECO:0000313" key="2">
    <source>
        <dbReference type="Proteomes" id="UP000315439"/>
    </source>
</evidence>
<dbReference type="EMBL" id="VIKS01000011">
    <property type="protein sequence ID" value="TQV85787.1"/>
    <property type="molecule type" value="Genomic_DNA"/>
</dbReference>
<protein>
    <submittedName>
        <fullName evidence="1">Uncharacterized protein</fullName>
    </submittedName>
</protein>
<proteinExistence type="predicted"/>
<name>A0A545U8I7_9GAMM</name>
<organism evidence="1 2">
    <name type="scientific">Aliikangiella coralliicola</name>
    <dbReference type="NCBI Taxonomy" id="2592383"/>
    <lineage>
        <taxon>Bacteria</taxon>
        <taxon>Pseudomonadati</taxon>
        <taxon>Pseudomonadota</taxon>
        <taxon>Gammaproteobacteria</taxon>
        <taxon>Oceanospirillales</taxon>
        <taxon>Pleioneaceae</taxon>
        <taxon>Aliikangiella</taxon>
    </lineage>
</organism>
<dbReference type="AlphaFoldDB" id="A0A545U8I7"/>
<keyword evidence="2" id="KW-1185">Reference proteome</keyword>
<accession>A0A545U8I7</accession>
<gene>
    <name evidence="1" type="ORF">FLL46_17840</name>
</gene>
<dbReference type="Proteomes" id="UP000315439">
    <property type="component" value="Unassembled WGS sequence"/>
</dbReference>
<reference evidence="1 2" key="1">
    <citation type="submission" date="2019-07" db="EMBL/GenBank/DDBJ databases">
        <title>Draft genome for Aliikangiella sp. M105.</title>
        <authorList>
            <person name="Wang G."/>
        </authorList>
    </citation>
    <scope>NUCLEOTIDE SEQUENCE [LARGE SCALE GENOMIC DNA]</scope>
    <source>
        <strain evidence="1 2">M105</strain>
    </source>
</reference>
<dbReference type="RefSeq" id="WP_142932706.1">
    <property type="nucleotide sequence ID" value="NZ_ML660167.1"/>
</dbReference>